<protein>
    <submittedName>
        <fullName evidence="1">Uncharacterized protein</fullName>
    </submittedName>
</protein>
<dbReference type="EMBL" id="KE356560">
    <property type="protein sequence ID" value="ERG91197.1"/>
    <property type="molecule type" value="Genomic_DNA"/>
</dbReference>
<dbReference type="HOGENOM" id="CLU_2930162_0_0_2"/>
<evidence type="ECO:0000313" key="2">
    <source>
        <dbReference type="Proteomes" id="UP000030649"/>
    </source>
</evidence>
<gene>
    <name evidence="1" type="ORF">J07HQW1_01229</name>
</gene>
<name>U1PC95_9EURY</name>
<sequence length="60" mass="6584">MLMLSNAVTASGTDDGVDELLSDLSSRQILESSEDAVSPARRLYRRAKNTPDATMTIYIH</sequence>
<organism evidence="1 2">
    <name type="scientific">Haloquadratum walsbyi J07HQW1</name>
    <dbReference type="NCBI Taxonomy" id="1238424"/>
    <lineage>
        <taxon>Archaea</taxon>
        <taxon>Methanobacteriati</taxon>
        <taxon>Methanobacteriota</taxon>
        <taxon>Stenosarchaea group</taxon>
        <taxon>Halobacteria</taxon>
        <taxon>Halobacteriales</taxon>
        <taxon>Haloferacaceae</taxon>
        <taxon>Haloquadratum</taxon>
    </lineage>
</organism>
<reference evidence="1 2" key="1">
    <citation type="journal article" date="2013" name="PLoS ONE">
        <title>Assembly-driven community genomics of a hypersaline microbial ecosystem.</title>
        <authorList>
            <person name="Podell S."/>
            <person name="Ugalde J.A."/>
            <person name="Narasingarao P."/>
            <person name="Banfield J.F."/>
            <person name="Heidelberg K.B."/>
            <person name="Allen E.E."/>
        </authorList>
    </citation>
    <scope>NUCLEOTIDE SEQUENCE [LARGE SCALE GENOMIC DNA]</scope>
    <source>
        <strain evidence="2">J07HQW1</strain>
    </source>
</reference>
<dbReference type="Proteomes" id="UP000030649">
    <property type="component" value="Unassembled WGS sequence"/>
</dbReference>
<accession>U1PC95</accession>
<proteinExistence type="predicted"/>
<dbReference type="AlphaFoldDB" id="U1PC95"/>
<evidence type="ECO:0000313" key="1">
    <source>
        <dbReference type="EMBL" id="ERG91197.1"/>
    </source>
</evidence>